<dbReference type="AlphaFoldDB" id="A0A364K2V8"/>
<evidence type="ECO:0000256" key="2">
    <source>
        <dbReference type="ARBA" id="ARBA00023002"/>
    </source>
</evidence>
<organism evidence="7 8">
    <name type="scientific">Thermoflavimicrobium daqui</name>
    <dbReference type="NCBI Taxonomy" id="2137476"/>
    <lineage>
        <taxon>Bacteria</taxon>
        <taxon>Bacillati</taxon>
        <taxon>Bacillota</taxon>
        <taxon>Bacilli</taxon>
        <taxon>Bacillales</taxon>
        <taxon>Thermoactinomycetaceae</taxon>
        <taxon>Thermoflavimicrobium</taxon>
    </lineage>
</organism>
<keyword evidence="3" id="KW-0520">NAD</keyword>
<dbReference type="Pfam" id="PF14833">
    <property type="entry name" value="NAD_binding_11"/>
    <property type="match status" value="1"/>
</dbReference>
<feature type="domain" description="3-hydroxyisobutyrate dehydrogenase-like NAD-binding" evidence="6">
    <location>
        <begin position="165"/>
        <end position="285"/>
    </location>
</feature>
<dbReference type="InterPro" id="IPR036291">
    <property type="entry name" value="NAD(P)-bd_dom_sf"/>
</dbReference>
<dbReference type="Gene3D" id="1.10.1040.10">
    <property type="entry name" value="N-(1-d-carboxylethyl)-l-norvaline Dehydrogenase, domain 2"/>
    <property type="match status" value="1"/>
</dbReference>
<feature type="domain" description="6-phosphogluconate dehydrogenase NADP-binding" evidence="5">
    <location>
        <begin position="3"/>
        <end position="162"/>
    </location>
</feature>
<dbReference type="Proteomes" id="UP000251213">
    <property type="component" value="Unassembled WGS sequence"/>
</dbReference>
<gene>
    <name evidence="7" type="ORF">DL897_13515</name>
</gene>
<evidence type="ECO:0000256" key="3">
    <source>
        <dbReference type="ARBA" id="ARBA00023027"/>
    </source>
</evidence>
<evidence type="ECO:0000313" key="8">
    <source>
        <dbReference type="Proteomes" id="UP000251213"/>
    </source>
</evidence>
<protein>
    <submittedName>
        <fullName evidence="7">NAD(P)-dependent oxidoreductase</fullName>
    </submittedName>
</protein>
<reference evidence="7 8" key="1">
    <citation type="submission" date="2018-06" db="EMBL/GenBank/DDBJ databases">
        <title>Thermoflavimicrobium daqus sp. nov., a thermophilic microbe isolated from Moutai-flavour Daqu.</title>
        <authorList>
            <person name="Wang X."/>
            <person name="Zhou H."/>
        </authorList>
    </citation>
    <scope>NUCLEOTIDE SEQUENCE [LARGE SCALE GENOMIC DNA]</scope>
    <source>
        <strain evidence="7 8">FBKL4.011</strain>
    </source>
</reference>
<dbReference type="PANTHER" id="PTHR43580">
    <property type="entry name" value="OXIDOREDUCTASE GLYR1-RELATED"/>
    <property type="match status" value="1"/>
</dbReference>
<dbReference type="InterPro" id="IPR013328">
    <property type="entry name" value="6PGD_dom2"/>
</dbReference>
<evidence type="ECO:0000256" key="1">
    <source>
        <dbReference type="ARBA" id="ARBA00009080"/>
    </source>
</evidence>
<dbReference type="GO" id="GO:0016491">
    <property type="term" value="F:oxidoreductase activity"/>
    <property type="evidence" value="ECO:0007669"/>
    <property type="project" value="UniProtKB-KW"/>
</dbReference>
<keyword evidence="2" id="KW-0560">Oxidoreductase</keyword>
<keyword evidence="8" id="KW-1185">Reference proteome</keyword>
<dbReference type="GO" id="GO:0050661">
    <property type="term" value="F:NADP binding"/>
    <property type="evidence" value="ECO:0007669"/>
    <property type="project" value="InterPro"/>
</dbReference>
<evidence type="ECO:0000259" key="6">
    <source>
        <dbReference type="Pfam" id="PF14833"/>
    </source>
</evidence>
<dbReference type="SUPFAM" id="SSF51735">
    <property type="entry name" value="NAD(P)-binding Rossmann-fold domains"/>
    <property type="match status" value="1"/>
</dbReference>
<dbReference type="InterPro" id="IPR006115">
    <property type="entry name" value="6PGDH_NADP-bd"/>
</dbReference>
<dbReference type="RefSeq" id="WP_113659684.1">
    <property type="nucleotide sequence ID" value="NZ_KZ845670.1"/>
</dbReference>
<proteinExistence type="inferred from homology"/>
<dbReference type="Pfam" id="PF03446">
    <property type="entry name" value="NAD_binding_2"/>
    <property type="match status" value="1"/>
</dbReference>
<dbReference type="OrthoDB" id="9786703at2"/>
<dbReference type="GO" id="GO:0051287">
    <property type="term" value="F:NAD binding"/>
    <property type="evidence" value="ECO:0007669"/>
    <property type="project" value="InterPro"/>
</dbReference>
<dbReference type="InterPro" id="IPR008927">
    <property type="entry name" value="6-PGluconate_DH-like_C_sf"/>
</dbReference>
<name>A0A364K2V8_9BACL</name>
<dbReference type="PANTHER" id="PTHR43580:SF2">
    <property type="entry name" value="CYTOKINE-LIKE NUCLEAR FACTOR N-PAC"/>
    <property type="match status" value="1"/>
</dbReference>
<dbReference type="InterPro" id="IPR029154">
    <property type="entry name" value="HIBADH-like_NADP-bd"/>
</dbReference>
<dbReference type="EMBL" id="QJKK01000008">
    <property type="protein sequence ID" value="RAL22681.1"/>
    <property type="molecule type" value="Genomic_DNA"/>
</dbReference>
<feature type="active site" evidence="4">
    <location>
        <position position="171"/>
    </location>
</feature>
<reference evidence="7 8" key="2">
    <citation type="submission" date="2018-06" db="EMBL/GenBank/DDBJ databases">
        <authorList>
            <person name="Zhirakovskaya E."/>
        </authorList>
    </citation>
    <scope>NUCLEOTIDE SEQUENCE [LARGE SCALE GENOMIC DNA]</scope>
    <source>
        <strain evidence="7 8">FBKL4.011</strain>
    </source>
</reference>
<dbReference type="InterPro" id="IPR015815">
    <property type="entry name" value="HIBADH-related"/>
</dbReference>
<sequence>MKKIGFIGIGAMGAPMALNLHNAGFDVTVFNRTKERIVTLKEKGISIGLDIAHTVQDKDIVITMLSNDEAVKQVVLGEKGVLKHIAPTTILVDMSTVSPDTSLTIATAMKQKGVSFIDAPVSGDSNAAKRAGLVVLGGGDLQVFESLQSVFSAIGKASYYFGENGSGSRAKLVINLLMGVTMQGISEALVLAEKFNLDRKTVLQMMKQTAVASPFIGFKEELLMAEKFPIAFALKHMHKDLELILEQARKTEAESALPATMATHQSYTNALNSGFGEMDVSAVFKQLLMESELVKK</sequence>
<dbReference type="SUPFAM" id="SSF48179">
    <property type="entry name" value="6-phosphogluconate dehydrogenase C-terminal domain-like"/>
    <property type="match status" value="1"/>
</dbReference>
<evidence type="ECO:0000256" key="4">
    <source>
        <dbReference type="PIRSR" id="PIRSR000103-1"/>
    </source>
</evidence>
<comment type="similarity">
    <text evidence="1">Belongs to the HIBADH-related family.</text>
</comment>
<dbReference type="PIRSF" id="PIRSF000103">
    <property type="entry name" value="HIBADH"/>
    <property type="match status" value="1"/>
</dbReference>
<comment type="caution">
    <text evidence="7">The sequence shown here is derived from an EMBL/GenBank/DDBJ whole genome shotgun (WGS) entry which is preliminary data.</text>
</comment>
<accession>A0A364K2V8</accession>
<evidence type="ECO:0000313" key="7">
    <source>
        <dbReference type="EMBL" id="RAL22681.1"/>
    </source>
</evidence>
<evidence type="ECO:0000259" key="5">
    <source>
        <dbReference type="Pfam" id="PF03446"/>
    </source>
</evidence>
<dbReference type="Gene3D" id="3.40.50.720">
    <property type="entry name" value="NAD(P)-binding Rossmann-like Domain"/>
    <property type="match status" value="1"/>
</dbReference>
<dbReference type="InterPro" id="IPR051265">
    <property type="entry name" value="HIBADH-related_NP60_sf"/>
</dbReference>